<evidence type="ECO:0000313" key="1">
    <source>
        <dbReference type="EMBL" id="SUZ67079.1"/>
    </source>
</evidence>
<protein>
    <submittedName>
        <fullName evidence="1">Uncharacterized protein</fullName>
    </submittedName>
</protein>
<reference evidence="1" key="1">
    <citation type="submission" date="2018-05" db="EMBL/GenBank/DDBJ databases">
        <authorList>
            <person name="Lanie J.A."/>
            <person name="Ng W.-L."/>
            <person name="Kazmierczak K.M."/>
            <person name="Andrzejewski T.M."/>
            <person name="Davidsen T.M."/>
            <person name="Wayne K.J."/>
            <person name="Tettelin H."/>
            <person name="Glass J.I."/>
            <person name="Rusch D."/>
            <person name="Podicherti R."/>
            <person name="Tsui H.-C.T."/>
            <person name="Winkler M.E."/>
        </authorList>
    </citation>
    <scope>NUCLEOTIDE SEQUENCE</scope>
</reference>
<dbReference type="AlphaFoldDB" id="A0A381PM01"/>
<organism evidence="1">
    <name type="scientific">marine metagenome</name>
    <dbReference type="NCBI Taxonomy" id="408172"/>
    <lineage>
        <taxon>unclassified sequences</taxon>
        <taxon>metagenomes</taxon>
        <taxon>ecological metagenomes</taxon>
    </lineage>
</organism>
<sequence length="67" mass="7614">MYQFFSLGLESMNNPWVCMSNESNSERPTQVDVQVVVNIPDIRPTRFLPKNRPTNVEVGDIAGLYTP</sequence>
<name>A0A381PM01_9ZZZZ</name>
<proteinExistence type="predicted"/>
<dbReference type="EMBL" id="UINC01001002">
    <property type="protein sequence ID" value="SUZ67079.1"/>
    <property type="molecule type" value="Genomic_DNA"/>
</dbReference>
<gene>
    <name evidence="1" type="ORF">METZ01_LOCUS19933</name>
</gene>
<accession>A0A381PM01</accession>